<dbReference type="PANTHER" id="PTHR19872:SF7">
    <property type="entry name" value="F-BOX AND WD REPEAT DOMAIN CONTAINING PROTEIN 10B-RELATED"/>
    <property type="match status" value="1"/>
</dbReference>
<reference evidence="1" key="2">
    <citation type="submission" date="2025-09" db="UniProtKB">
        <authorList>
            <consortium name="Ensembl"/>
        </authorList>
    </citation>
    <scope>IDENTIFICATION</scope>
</reference>
<dbReference type="PANTHER" id="PTHR19872">
    <property type="entry name" value="UBIQUITIN LIGASE SPECIFICITY FACTOR/HREP PROTEIN"/>
    <property type="match status" value="1"/>
</dbReference>
<dbReference type="AlphaFoldDB" id="A0A8C0ED78"/>
<dbReference type="InterPro" id="IPR036322">
    <property type="entry name" value="WD40_repeat_dom_sf"/>
</dbReference>
<dbReference type="InterPro" id="IPR051075">
    <property type="entry name" value="SCF_subunit_WD-repeat"/>
</dbReference>
<proteinExistence type="predicted"/>
<evidence type="ECO:0008006" key="3">
    <source>
        <dbReference type="Google" id="ProtNLM"/>
    </source>
</evidence>
<protein>
    <recommendedName>
        <fullName evidence="3">F-box/WD repeat-containing protein 10</fullName>
    </recommendedName>
</protein>
<dbReference type="Proteomes" id="UP000694567">
    <property type="component" value="Unplaced"/>
</dbReference>
<name>A0A8C0ED78_BUBBB</name>
<keyword evidence="2" id="KW-1185">Reference proteome</keyword>
<organism evidence="1 2">
    <name type="scientific">Bubo bubo</name>
    <name type="common">Eurasian eagle-owl</name>
    <name type="synonym">Strix bubo</name>
    <dbReference type="NCBI Taxonomy" id="30461"/>
    <lineage>
        <taxon>Eukaryota</taxon>
        <taxon>Metazoa</taxon>
        <taxon>Chordata</taxon>
        <taxon>Craniata</taxon>
        <taxon>Vertebrata</taxon>
        <taxon>Euteleostomi</taxon>
        <taxon>Archelosauria</taxon>
        <taxon>Archosauria</taxon>
        <taxon>Dinosauria</taxon>
        <taxon>Saurischia</taxon>
        <taxon>Theropoda</taxon>
        <taxon>Coelurosauria</taxon>
        <taxon>Aves</taxon>
        <taxon>Neognathae</taxon>
        <taxon>Neoaves</taxon>
        <taxon>Telluraves</taxon>
        <taxon>Strigiformes</taxon>
        <taxon>Strigidae</taxon>
        <taxon>Bubo</taxon>
    </lineage>
</organism>
<dbReference type="Ensembl" id="ENSBOBT00000001514.1">
    <property type="protein sequence ID" value="ENSBOBP00000001486.1"/>
    <property type="gene ID" value="ENSBOBG00000001011.1"/>
</dbReference>
<dbReference type="InterPro" id="IPR015943">
    <property type="entry name" value="WD40/YVTN_repeat-like_dom_sf"/>
</dbReference>
<evidence type="ECO:0000313" key="2">
    <source>
        <dbReference type="Proteomes" id="UP000694567"/>
    </source>
</evidence>
<dbReference type="Gene3D" id="2.130.10.10">
    <property type="entry name" value="YVTN repeat-like/Quinoprotein amine dehydrogenase"/>
    <property type="match status" value="1"/>
</dbReference>
<reference evidence="1" key="1">
    <citation type="submission" date="2025-08" db="UniProtKB">
        <authorList>
            <consortium name="Ensembl"/>
        </authorList>
    </citation>
    <scope>IDENTIFICATION</scope>
</reference>
<dbReference type="SUPFAM" id="SSF50978">
    <property type="entry name" value="WD40 repeat-like"/>
    <property type="match status" value="1"/>
</dbReference>
<evidence type="ECO:0000313" key="1">
    <source>
        <dbReference type="Ensembl" id="ENSBOBP00000001486.1"/>
    </source>
</evidence>
<accession>A0A8C0ED78</accession>
<sequence>QWHLVTGSTDGYVLGWSMLGNLKRCLIAFRHPKEVLSLEFLYLRVISGCADGRIRIFNYLTGTCLKVLMASSRGDPISSFCVAENRLVINSPTSLLMFQFEDVKWDYTLDSDREMVGKKKWPKGTSSILSQGHNHTIHLDVSVIQHRSPHTPPETPKLGCEACLVISNSIAALSTALQHEKRRGPSCPVSPDKFLLTTSMLQNACKAAPVSSSTEHTAKVGEAWEPPWEPQQHHPEMVQIYTTPLQHKKDQTVQLQRVRSHSDSLTMKRISIPFETKLLQLKLKNSLYGPTVNSSIPAPSLVRPKTCRGLLRERKAHSGHGKVIPLPQDDIQFINPFTASSELIKSARVRIEQIKKEAVSRRKKPFCLYAADPSQNDGGFRLLTGKEKEAYEAATVAQYQAHQTKLAEDQQKACKKAWLRKIKGLPIDSFTEEGKTAAPELGFNTFI</sequence>